<dbReference type="EMBL" id="QGQD01000012">
    <property type="protein sequence ID" value="TLD02552.1"/>
    <property type="molecule type" value="Genomic_DNA"/>
</dbReference>
<protein>
    <submittedName>
        <fullName evidence="4">N-acetylglucosamine repressor</fullName>
    </submittedName>
</protein>
<evidence type="ECO:0000256" key="1">
    <source>
        <dbReference type="ARBA" id="ARBA00002486"/>
    </source>
</evidence>
<dbReference type="GO" id="GO:0042732">
    <property type="term" value="P:D-xylose metabolic process"/>
    <property type="evidence" value="ECO:0007669"/>
    <property type="project" value="UniProtKB-KW"/>
</dbReference>
<dbReference type="Gene3D" id="3.30.420.40">
    <property type="match status" value="2"/>
</dbReference>
<dbReference type="Pfam" id="PF00480">
    <property type="entry name" value="ROK"/>
    <property type="match status" value="1"/>
</dbReference>
<dbReference type="Pfam" id="PF13412">
    <property type="entry name" value="HTH_24"/>
    <property type="match status" value="1"/>
</dbReference>
<dbReference type="InterPro" id="IPR000600">
    <property type="entry name" value="ROK"/>
</dbReference>
<dbReference type="PANTHER" id="PTHR18964:SF149">
    <property type="entry name" value="BIFUNCTIONAL UDP-N-ACETYLGLUCOSAMINE 2-EPIMERASE_N-ACETYLMANNOSAMINE KINASE"/>
    <property type="match status" value="1"/>
</dbReference>
<evidence type="ECO:0000313" key="5">
    <source>
        <dbReference type="Proteomes" id="UP000306509"/>
    </source>
</evidence>
<comment type="function">
    <text evidence="1">Transcriptional repressor of xylose-utilizing enzymes.</text>
</comment>
<dbReference type="CDD" id="cd23763">
    <property type="entry name" value="ASKHA_ATPase_ROK"/>
    <property type="match status" value="1"/>
</dbReference>
<dbReference type="InterPro" id="IPR036388">
    <property type="entry name" value="WH-like_DNA-bd_sf"/>
</dbReference>
<dbReference type="Gene3D" id="1.10.10.10">
    <property type="entry name" value="Winged helix-like DNA-binding domain superfamily/Winged helix DNA-binding domain"/>
    <property type="match status" value="1"/>
</dbReference>
<keyword evidence="3" id="KW-0119">Carbohydrate metabolism</keyword>
<keyword evidence="3" id="KW-0859">Xylose metabolism</keyword>
<dbReference type="SUPFAM" id="SSF53067">
    <property type="entry name" value="Actin-like ATPase domain"/>
    <property type="match status" value="1"/>
</dbReference>
<dbReference type="InterPro" id="IPR036390">
    <property type="entry name" value="WH_DNA-bd_sf"/>
</dbReference>
<organism evidence="4 5">
    <name type="scientific">Robinsoniella peoriensis</name>
    <dbReference type="NCBI Taxonomy" id="180332"/>
    <lineage>
        <taxon>Bacteria</taxon>
        <taxon>Bacillati</taxon>
        <taxon>Bacillota</taxon>
        <taxon>Clostridia</taxon>
        <taxon>Lachnospirales</taxon>
        <taxon>Lachnospiraceae</taxon>
        <taxon>Robinsoniella</taxon>
    </lineage>
</organism>
<dbReference type="SUPFAM" id="SSF46785">
    <property type="entry name" value="Winged helix' DNA-binding domain"/>
    <property type="match status" value="1"/>
</dbReference>
<dbReference type="STRING" id="180332.GCA_000797495_00872"/>
<gene>
    <name evidence="4" type="primary">nagC_2</name>
    <name evidence="4" type="ORF">DSM106044_00531</name>
</gene>
<dbReference type="AlphaFoldDB" id="A0A4U8QBU2"/>
<dbReference type="InterPro" id="IPR043129">
    <property type="entry name" value="ATPase_NBD"/>
</dbReference>
<proteinExistence type="inferred from homology"/>
<evidence type="ECO:0000256" key="2">
    <source>
        <dbReference type="ARBA" id="ARBA00006479"/>
    </source>
</evidence>
<comment type="similarity">
    <text evidence="2">Belongs to the ROK (NagC/XylR) family.</text>
</comment>
<dbReference type="Proteomes" id="UP000306509">
    <property type="component" value="Unassembled WGS sequence"/>
</dbReference>
<evidence type="ECO:0000313" key="4">
    <source>
        <dbReference type="EMBL" id="TLD02552.1"/>
    </source>
</evidence>
<dbReference type="PANTHER" id="PTHR18964">
    <property type="entry name" value="ROK (REPRESSOR, ORF, KINASE) FAMILY"/>
    <property type="match status" value="1"/>
</dbReference>
<comment type="caution">
    <text evidence="4">The sequence shown here is derived from an EMBL/GenBank/DDBJ whole genome shotgun (WGS) entry which is preliminary data.</text>
</comment>
<evidence type="ECO:0000256" key="3">
    <source>
        <dbReference type="ARBA" id="ARBA00022629"/>
    </source>
</evidence>
<sequence>MKNYVPSHLKDMNRQIVYQIIKEKETTSKAELAKLTGISSPTVIKIVNFLIEKKLVIEVGQGDFSQSEVSVGRKPRMLKLNTGLMYVAAFFLEGDFLSMGVVDLAERIIYKKSMEITPDFSFIMPEILNRLVMQLLEEAGISESQLFGIGIALPVAYDENKCTIITAPLIQVNEPLVIRDEIKKLEDRYDAIVMIENDANAQVLGEFQRAGYSEKEDLIFISIGTGLGAGIVLNGQLRRGKHHMCGEIGYICFLGDNIERKKNAGWLESQISYRVLEEKFGVDFSNGSGLDSDTKKKLIEYVALPIALCINNTTMLLDCGNIVLGGIVIEVLGEELLTEVKRHVDQMSVIGNSIRLQTSSDSGLIGIASMVTKKKIIDLLTLESD</sequence>
<reference evidence="4 5" key="1">
    <citation type="journal article" date="2019" name="Anaerobe">
        <title>Detection of Robinsoniella peoriensis in multiple bone samples of a trauma patient.</title>
        <authorList>
            <person name="Schrottner P."/>
            <person name="Hartwich K."/>
            <person name="Bunk B."/>
            <person name="Schober I."/>
            <person name="Helbig S."/>
            <person name="Rudolph W.W."/>
            <person name="Gunzer F."/>
        </authorList>
    </citation>
    <scope>NUCLEOTIDE SEQUENCE [LARGE SCALE GENOMIC DNA]</scope>
    <source>
        <strain evidence="4 5">DSM 106044</strain>
    </source>
</reference>
<keyword evidence="5" id="KW-1185">Reference proteome</keyword>
<accession>A0A4U8QBU2</accession>
<name>A0A4U8QBU2_9FIRM</name>
<dbReference type="RefSeq" id="WP_027292775.1">
    <property type="nucleotide sequence ID" value="NZ_JBHTNY010000025.1"/>
</dbReference>